<dbReference type="CDD" id="cd22384">
    <property type="entry name" value="KH-I_KHDRBS"/>
    <property type="match status" value="1"/>
</dbReference>
<keyword evidence="4" id="KW-1185">Reference proteome</keyword>
<dbReference type="GO" id="GO:0000381">
    <property type="term" value="P:regulation of alternative mRNA splicing, via spliceosome"/>
    <property type="evidence" value="ECO:0007669"/>
    <property type="project" value="TreeGrafter"/>
</dbReference>
<proteinExistence type="predicted"/>
<dbReference type="SMART" id="SM00322">
    <property type="entry name" value="KH"/>
    <property type="match status" value="1"/>
</dbReference>
<dbReference type="FunFam" id="3.30.1370.10:FF:000052">
    <property type="entry name" value="Kep1, isoform A"/>
    <property type="match status" value="1"/>
</dbReference>
<dbReference type="Pfam" id="PF22675">
    <property type="entry name" value="KH-I_KHDC4-BBP"/>
    <property type="match status" value="1"/>
</dbReference>
<protein>
    <submittedName>
        <fullName evidence="5">KH domain-containing, RNA-binding, signal transduction-associated protein 2-like isoform X1</fullName>
    </submittedName>
</protein>
<dbReference type="Gene3D" id="3.30.1370.10">
    <property type="entry name" value="K Homology domain, type 1"/>
    <property type="match status" value="1"/>
</dbReference>
<feature type="compositionally biased region" description="Polar residues" evidence="2">
    <location>
        <begin position="380"/>
        <end position="396"/>
    </location>
</feature>
<dbReference type="Proteomes" id="UP000192223">
    <property type="component" value="Unplaced"/>
</dbReference>
<name>A0A7F5RG17_AGRPL</name>
<feature type="region of interest" description="Disordered" evidence="2">
    <location>
        <begin position="366"/>
        <end position="406"/>
    </location>
</feature>
<dbReference type="InParanoid" id="A0A7F5RG17"/>
<dbReference type="InterPro" id="IPR055256">
    <property type="entry name" value="KH_1_KHDC4/BBP-like"/>
</dbReference>
<dbReference type="GO" id="GO:0003729">
    <property type="term" value="F:mRNA binding"/>
    <property type="evidence" value="ECO:0007669"/>
    <property type="project" value="TreeGrafter"/>
</dbReference>
<dbReference type="OrthoDB" id="6777263at2759"/>
<organism evidence="4 5">
    <name type="scientific">Agrilus planipennis</name>
    <name type="common">Emerald ash borer</name>
    <name type="synonym">Agrilus marcopoli</name>
    <dbReference type="NCBI Taxonomy" id="224129"/>
    <lineage>
        <taxon>Eukaryota</taxon>
        <taxon>Metazoa</taxon>
        <taxon>Ecdysozoa</taxon>
        <taxon>Arthropoda</taxon>
        <taxon>Hexapoda</taxon>
        <taxon>Insecta</taxon>
        <taxon>Pterygota</taxon>
        <taxon>Neoptera</taxon>
        <taxon>Endopterygota</taxon>
        <taxon>Coleoptera</taxon>
        <taxon>Polyphaga</taxon>
        <taxon>Elateriformia</taxon>
        <taxon>Buprestoidea</taxon>
        <taxon>Buprestidae</taxon>
        <taxon>Agrilinae</taxon>
        <taxon>Agrilus</taxon>
    </lineage>
</organism>
<dbReference type="GeneID" id="108738756"/>
<keyword evidence="1" id="KW-0694">RNA-binding</keyword>
<dbReference type="AlphaFoldDB" id="A0A7F5RG17"/>
<accession>A0A7F5RG17</accession>
<dbReference type="PANTHER" id="PTHR11208">
    <property type="entry name" value="RNA-BINDING PROTEIN RELATED"/>
    <property type="match status" value="1"/>
</dbReference>
<gene>
    <name evidence="5" type="primary">LOC108738756</name>
</gene>
<feature type="domain" description="K Homology" evidence="3">
    <location>
        <begin position="109"/>
        <end position="207"/>
    </location>
</feature>
<dbReference type="InterPro" id="IPR045071">
    <property type="entry name" value="BBP-like"/>
</dbReference>
<dbReference type="InterPro" id="IPR004087">
    <property type="entry name" value="KH_dom"/>
</dbReference>
<feature type="region of interest" description="Disordered" evidence="2">
    <location>
        <begin position="255"/>
        <end position="292"/>
    </location>
</feature>
<feature type="region of interest" description="Disordered" evidence="2">
    <location>
        <begin position="1"/>
        <end position="53"/>
    </location>
</feature>
<reference evidence="5" key="1">
    <citation type="submission" date="2025-08" db="UniProtKB">
        <authorList>
            <consortium name="RefSeq"/>
        </authorList>
    </citation>
    <scope>IDENTIFICATION</scope>
    <source>
        <tissue evidence="5">Entire body</tissue>
    </source>
</reference>
<evidence type="ECO:0000256" key="1">
    <source>
        <dbReference type="ARBA" id="ARBA00022884"/>
    </source>
</evidence>
<evidence type="ECO:0000256" key="2">
    <source>
        <dbReference type="SAM" id="MobiDB-lite"/>
    </source>
</evidence>
<dbReference type="InterPro" id="IPR036612">
    <property type="entry name" value="KH_dom_type_1_sf"/>
</dbReference>
<dbReference type="RefSeq" id="XP_025834932.1">
    <property type="nucleotide sequence ID" value="XM_025979147.1"/>
</dbReference>
<feature type="compositionally biased region" description="Basic and acidic residues" evidence="2">
    <location>
        <begin position="33"/>
        <end position="44"/>
    </location>
</feature>
<sequence length="406" mass="46490">MAERYESSERNYDCYSSDFKRDKNNENEEDDGNDHRRSIEHDNPNEANPASQKAAEYVRDLLAEKLSLDQGKHRNASRLIDEEITKVQTLGRIPARDVRYVDIYREKPIKVTVKVLVPIREHPRFNFVGKLLGPKGNSMKRLQEETMCKMAILGRGSMRDRQKEEELRQSLEPKYAHLNDELHVEISALGPPAEAHARIAFALAEVRKYLIPDSNDNIRQEQLRELEIMTATDPNAECPFPTKRSTVPRGMIPHERMKDIDDPTKESPLPPKRPALSRAAPRGPPIMRSVSRPTISSRTVMPAKTKIMSILDRARVAMEESYGGVEEPYEPVEPAYVSYPAIATHAKSYSTYSYGQAEYESEYYTREPEYEPSGHRWKNYKSSGGTSRPLESSTRYRASPYTRSAK</sequence>
<dbReference type="PANTHER" id="PTHR11208:SF42">
    <property type="entry name" value="QUAKING RELATED 54B, ISOFORM E"/>
    <property type="match status" value="1"/>
</dbReference>
<dbReference type="FunCoup" id="A0A7F5RG17">
    <property type="interactions" value="2042"/>
</dbReference>
<evidence type="ECO:0000313" key="4">
    <source>
        <dbReference type="Proteomes" id="UP000192223"/>
    </source>
</evidence>
<dbReference type="SUPFAM" id="SSF54791">
    <property type="entry name" value="Eukaryotic type KH-domain (KH-domain type I)"/>
    <property type="match status" value="1"/>
</dbReference>
<dbReference type="GO" id="GO:0005634">
    <property type="term" value="C:nucleus"/>
    <property type="evidence" value="ECO:0007669"/>
    <property type="project" value="TreeGrafter"/>
</dbReference>
<feature type="compositionally biased region" description="Basic and acidic residues" evidence="2">
    <location>
        <begin position="255"/>
        <end position="265"/>
    </location>
</feature>
<feature type="compositionally biased region" description="Basic and acidic residues" evidence="2">
    <location>
        <begin position="1"/>
        <end position="26"/>
    </location>
</feature>
<evidence type="ECO:0000259" key="3">
    <source>
        <dbReference type="SMART" id="SM00322"/>
    </source>
</evidence>
<evidence type="ECO:0000313" key="5">
    <source>
        <dbReference type="RefSeq" id="XP_025834932.1"/>
    </source>
</evidence>